<comment type="caution">
    <text evidence="4">The sequence shown here is derived from an EMBL/GenBank/DDBJ whole genome shotgun (WGS) entry which is preliminary data.</text>
</comment>
<gene>
    <name evidence="4" type="ORF">BJG266_LOCUS21552</name>
    <name evidence="2" type="ORF">QVE165_LOCUS15120</name>
    <name evidence="3" type="ORF">QVE165_LOCUS16844</name>
</gene>
<feature type="compositionally biased region" description="Low complexity" evidence="1">
    <location>
        <begin position="43"/>
        <end position="69"/>
    </location>
</feature>
<name>A0A814PFK1_9BILA</name>
<evidence type="ECO:0000256" key="1">
    <source>
        <dbReference type="SAM" id="MobiDB-lite"/>
    </source>
</evidence>
<evidence type="ECO:0000313" key="4">
    <source>
        <dbReference type="EMBL" id="CAF1104711.1"/>
    </source>
</evidence>
<feature type="compositionally biased region" description="Low complexity" evidence="1">
    <location>
        <begin position="90"/>
        <end position="100"/>
    </location>
</feature>
<keyword evidence="5" id="KW-1185">Reference proteome</keyword>
<feature type="compositionally biased region" description="Basic and acidic residues" evidence="1">
    <location>
        <begin position="70"/>
        <end position="87"/>
    </location>
</feature>
<dbReference type="EMBL" id="CAJNOM010000081">
    <property type="protein sequence ID" value="CAF1004481.1"/>
    <property type="molecule type" value="Genomic_DNA"/>
</dbReference>
<organism evidence="4 6">
    <name type="scientific">Adineta steineri</name>
    <dbReference type="NCBI Taxonomy" id="433720"/>
    <lineage>
        <taxon>Eukaryota</taxon>
        <taxon>Metazoa</taxon>
        <taxon>Spiralia</taxon>
        <taxon>Gnathifera</taxon>
        <taxon>Rotifera</taxon>
        <taxon>Eurotatoria</taxon>
        <taxon>Bdelloidea</taxon>
        <taxon>Adinetida</taxon>
        <taxon>Adinetidae</taxon>
        <taxon>Adineta</taxon>
    </lineage>
</organism>
<accession>A0A814PFK1</accession>
<dbReference type="Proteomes" id="UP000663832">
    <property type="component" value="Unassembled WGS sequence"/>
</dbReference>
<dbReference type="EMBL" id="CAJNOM010000095">
    <property type="protein sequence ID" value="CAF1036654.1"/>
    <property type="molecule type" value="Genomic_DNA"/>
</dbReference>
<sequence length="115" mass="13350">MSLSNTTLGEINALRYGNMIFFEFWSYSLVGLQQHTVVRTQHRGQQQQGPQQEQQQGLQHGSQHGLQQESQHEQQHGSQHELRHVSQHELQQGLLQQPQPQHDERQQDGILIVIM</sequence>
<dbReference type="EMBL" id="CAJNOI010000129">
    <property type="protein sequence ID" value="CAF1104711.1"/>
    <property type="molecule type" value="Genomic_DNA"/>
</dbReference>
<feature type="region of interest" description="Disordered" evidence="1">
    <location>
        <begin position="40"/>
        <end position="110"/>
    </location>
</feature>
<protein>
    <submittedName>
        <fullName evidence="4">Uncharacterized protein</fullName>
    </submittedName>
</protein>
<evidence type="ECO:0000313" key="2">
    <source>
        <dbReference type="EMBL" id="CAF1004481.1"/>
    </source>
</evidence>
<reference evidence="4" key="1">
    <citation type="submission" date="2021-02" db="EMBL/GenBank/DDBJ databases">
        <authorList>
            <person name="Nowell W R."/>
        </authorList>
    </citation>
    <scope>NUCLEOTIDE SEQUENCE</scope>
</reference>
<evidence type="ECO:0000313" key="5">
    <source>
        <dbReference type="Proteomes" id="UP000663832"/>
    </source>
</evidence>
<dbReference type="Proteomes" id="UP000663877">
    <property type="component" value="Unassembled WGS sequence"/>
</dbReference>
<dbReference type="AlphaFoldDB" id="A0A814PFK1"/>
<proteinExistence type="predicted"/>
<evidence type="ECO:0000313" key="6">
    <source>
        <dbReference type="Proteomes" id="UP000663877"/>
    </source>
</evidence>
<evidence type="ECO:0000313" key="3">
    <source>
        <dbReference type="EMBL" id="CAF1036654.1"/>
    </source>
</evidence>